<dbReference type="AlphaFoldDB" id="A0A7U2N2K9"/>
<dbReference type="Proteomes" id="UP000596276">
    <property type="component" value="Chromosome 6"/>
</dbReference>
<keyword evidence="2" id="KW-1185">Reference proteome</keyword>
<reference evidence="2" key="1">
    <citation type="journal article" date="2021" name="G3 (Bethesda)">
        <title>Chromosome assembled and annotated genome sequence of Aspergillus flavus NRRL 3357.</title>
        <authorList>
            <person name="Skerker J.M."/>
            <person name="Pianalto K.M."/>
            <person name="Mondo S.J."/>
            <person name="Yang K."/>
            <person name="Arkin A.P."/>
            <person name="Keller N.P."/>
            <person name="Grigoriev I.V."/>
            <person name="Louise Glass N.L."/>
        </authorList>
    </citation>
    <scope>NUCLEOTIDE SEQUENCE [LARGE SCALE GENOMIC DNA]</scope>
    <source>
        <strain evidence="2">ATCC 200026 / FGSC A1120 / IAM 13836 / NRRL 3357 / JCM 12722 / SRRC 167</strain>
    </source>
</reference>
<organism evidence="1 2">
    <name type="scientific">Aspergillus flavus (strain ATCC 200026 / FGSC A1120 / IAM 13836 / NRRL 3357 / JCM 12722 / SRRC 167)</name>
    <dbReference type="NCBI Taxonomy" id="332952"/>
    <lineage>
        <taxon>Eukaryota</taxon>
        <taxon>Fungi</taxon>
        <taxon>Dikarya</taxon>
        <taxon>Ascomycota</taxon>
        <taxon>Pezizomycotina</taxon>
        <taxon>Eurotiomycetes</taxon>
        <taxon>Eurotiomycetidae</taxon>
        <taxon>Eurotiales</taxon>
        <taxon>Aspergillaceae</taxon>
        <taxon>Aspergillus</taxon>
        <taxon>Aspergillus subgen. Circumdati</taxon>
    </lineage>
</organism>
<proteinExistence type="predicted"/>
<gene>
    <name evidence="1" type="ORF">F9C07_12075</name>
</gene>
<dbReference type="VEuPathDB" id="FungiDB:F9C07_12075"/>
<evidence type="ECO:0000313" key="1">
    <source>
        <dbReference type="EMBL" id="QRD94215.1"/>
    </source>
</evidence>
<evidence type="ECO:0000313" key="2">
    <source>
        <dbReference type="Proteomes" id="UP000596276"/>
    </source>
</evidence>
<sequence length="50" mass="5424">MTDEWGGGLENLKVWEASCVPIGVNRHADGKLGAGKEQCVAELKILSSYY</sequence>
<accession>A0A7U2N2K9</accession>
<name>A0A7U2N2K9_ASPFN</name>
<dbReference type="EMBL" id="CP044623">
    <property type="protein sequence ID" value="QRD94215.1"/>
    <property type="molecule type" value="Genomic_DNA"/>
</dbReference>
<protein>
    <submittedName>
        <fullName evidence="1">Uncharacterized protein</fullName>
    </submittedName>
</protein>